<dbReference type="EMBL" id="JBBBDM010000020">
    <property type="protein sequence ID" value="MEI5689063.1"/>
    <property type="molecule type" value="Genomic_DNA"/>
</dbReference>
<comment type="caution">
    <text evidence="2">The sequence shown here is derived from an EMBL/GenBank/DDBJ whole genome shotgun (WGS) entry which is preliminary data.</text>
</comment>
<accession>A0ABU8H811</accession>
<keyword evidence="1" id="KW-0472">Membrane</keyword>
<evidence type="ECO:0008006" key="4">
    <source>
        <dbReference type="Google" id="ProtNLM"/>
    </source>
</evidence>
<dbReference type="RefSeq" id="WP_336546202.1">
    <property type="nucleotide sequence ID" value="NZ_JBBBDM010000020.1"/>
</dbReference>
<feature type="transmembrane region" description="Helical" evidence="1">
    <location>
        <begin position="451"/>
        <end position="471"/>
    </location>
</feature>
<reference evidence="2 3" key="1">
    <citation type="journal article" date="2013" name="Int. J. Syst. Evol. Microbiol.">
        <title>Sphingomonas kyungheensis sp. nov., a bacterium with ginsenoside-converting activity isolated from soil of a ginseng field.</title>
        <authorList>
            <person name="Son H.M."/>
            <person name="Yang J.E."/>
            <person name="Park Y."/>
            <person name="Han C.K."/>
            <person name="Kim S.G."/>
            <person name="Kook M."/>
            <person name="Yi T.H."/>
        </authorList>
    </citation>
    <scope>NUCLEOTIDE SEQUENCE [LARGE SCALE GENOMIC DNA]</scope>
    <source>
        <strain evidence="2 3">LMG 26582</strain>
    </source>
</reference>
<protein>
    <recommendedName>
        <fullName evidence="4">DUF2079 domain-containing protein</fullName>
    </recommendedName>
</protein>
<dbReference type="Proteomes" id="UP001367771">
    <property type="component" value="Unassembled WGS sequence"/>
</dbReference>
<evidence type="ECO:0000313" key="2">
    <source>
        <dbReference type="EMBL" id="MEI5689063.1"/>
    </source>
</evidence>
<keyword evidence="1" id="KW-1133">Transmembrane helix</keyword>
<gene>
    <name evidence="2" type="ORF">V8201_18380</name>
</gene>
<feature type="transmembrane region" description="Helical" evidence="1">
    <location>
        <begin position="194"/>
        <end position="212"/>
    </location>
</feature>
<feature type="transmembrane region" description="Helical" evidence="1">
    <location>
        <begin position="262"/>
        <end position="280"/>
    </location>
</feature>
<feature type="transmembrane region" description="Helical" evidence="1">
    <location>
        <begin position="392"/>
        <end position="413"/>
    </location>
</feature>
<keyword evidence="3" id="KW-1185">Reference proteome</keyword>
<feature type="transmembrane region" description="Helical" evidence="1">
    <location>
        <begin position="25"/>
        <end position="45"/>
    </location>
</feature>
<proteinExistence type="predicted"/>
<organism evidence="2 3">
    <name type="scientific">Sphingomonas kyungheensis</name>
    <dbReference type="NCBI Taxonomy" id="1069987"/>
    <lineage>
        <taxon>Bacteria</taxon>
        <taxon>Pseudomonadati</taxon>
        <taxon>Pseudomonadota</taxon>
        <taxon>Alphaproteobacteria</taxon>
        <taxon>Sphingomonadales</taxon>
        <taxon>Sphingomonadaceae</taxon>
        <taxon>Sphingomonas</taxon>
    </lineage>
</organism>
<evidence type="ECO:0000256" key="1">
    <source>
        <dbReference type="SAM" id="Phobius"/>
    </source>
</evidence>
<feature type="transmembrane region" description="Helical" evidence="1">
    <location>
        <begin position="300"/>
        <end position="322"/>
    </location>
</feature>
<sequence length="597" mass="64624">MAHVVTNGPSMGQDEATDCARRVRLLSIAILLVLALVAMVMPQIMGRIGSPQPTPTMLYAQDLILLPLFCISVLLFGSGRSEMGTPASLRLTREGLAVAAVVIFAICLWGHELIFQGMDFSRDEQMAVFDAAVFHSGQLVAPIPLAWREIAPALNLQFMLPLGDHAAWVSAYLPINAMMRALVATVIDPLATSPLLVVVGLLALAAIGRQLWPDSPGSQVVALLCYLCSSQVVITGMTAYAVSAHLALNLVWLLLFMRGDRIGFAGTLIVGFLATGAHQPSFHPLFALPFVLGLIWRRQWWSVLGYGIGYTVIVGFWLAWPVWLSGQAGPVPAANDAEGIDYVTRLLHVLALINRGALWTMAANLIRFVTWQHLLLLPLMLLSVAGGRRSPLVLPLAIGIVLPILVMGVLLPWQGHGWGYRYLHPVLGNACLLAGFGWQRVEALRLDLRRPMLWTTVASVVLLPVHGWMTYRMVASQAVPDQKIARMAADIAIVDSAPYGANLVINAPDLSNRPIRLQGWTLRPADIAALCGTRWIAFVDAPQLDSLNVYYNDKPVAAPSPHQRLLHAAARNAGCHVDQGVRSPIAAATAAAMPGQL</sequence>
<name>A0ABU8H811_9SPHN</name>
<feature type="transmembrane region" description="Helical" evidence="1">
    <location>
        <begin position="96"/>
        <end position="115"/>
    </location>
</feature>
<evidence type="ECO:0000313" key="3">
    <source>
        <dbReference type="Proteomes" id="UP001367771"/>
    </source>
</evidence>
<feature type="transmembrane region" description="Helical" evidence="1">
    <location>
        <begin position="368"/>
        <end position="385"/>
    </location>
</feature>
<feature type="transmembrane region" description="Helical" evidence="1">
    <location>
        <begin position="57"/>
        <end position="76"/>
    </location>
</feature>
<keyword evidence="1" id="KW-0812">Transmembrane</keyword>